<sequence>MKHYHLCFGVLLVLLIFPNQKVSAQRGNLSLGLVPTYKTDGYGLQLNANHYHSTTDFIQVSLAATSSKEKPDAGVEFPYEDYLLGIGYFTTILTSPSRGVFFYFGGGPSVGYKYINDGDTYFPFDALEAESSFIYGGYASFEMDFFISDRFSLIIPINGYYHFNSDLNDSTLLLGAGLRYYLK</sequence>
<dbReference type="Proteomes" id="UP001217083">
    <property type="component" value="Unassembled WGS sequence"/>
</dbReference>
<name>A0ABT5XMK3_9FLAO</name>
<keyword evidence="2" id="KW-1185">Reference proteome</keyword>
<organism evidence="1 2">
    <name type="scientific">Flagellimonas okinawensis</name>
    <dbReference type="NCBI Taxonomy" id="3031324"/>
    <lineage>
        <taxon>Bacteria</taxon>
        <taxon>Pseudomonadati</taxon>
        <taxon>Bacteroidota</taxon>
        <taxon>Flavobacteriia</taxon>
        <taxon>Flavobacteriales</taxon>
        <taxon>Flavobacteriaceae</taxon>
        <taxon>Flagellimonas</taxon>
    </lineage>
</organism>
<dbReference type="Pfam" id="PF10626">
    <property type="entry name" value="TraO"/>
    <property type="match status" value="1"/>
</dbReference>
<dbReference type="EMBL" id="JARFVA010000002">
    <property type="protein sequence ID" value="MDF0707123.1"/>
    <property type="molecule type" value="Genomic_DNA"/>
</dbReference>
<proteinExistence type="predicted"/>
<comment type="caution">
    <text evidence="1">The sequence shown here is derived from an EMBL/GenBank/DDBJ whole genome shotgun (WGS) entry which is preliminary data.</text>
</comment>
<evidence type="ECO:0000313" key="1">
    <source>
        <dbReference type="EMBL" id="MDF0707123.1"/>
    </source>
</evidence>
<reference evidence="1 2" key="1">
    <citation type="submission" date="2023-03" db="EMBL/GenBank/DDBJ databases">
        <title>Muricauda XX sp. nov. and Muricauda XXX sp. nov., two novel species isolated from Okinawa Trough.</title>
        <authorList>
            <person name="Cao W."/>
            <person name="Deng X."/>
        </authorList>
    </citation>
    <scope>NUCLEOTIDE SEQUENCE [LARGE SCALE GENOMIC DNA]</scope>
    <source>
        <strain evidence="1 2">81s02</strain>
    </source>
</reference>
<protein>
    <submittedName>
        <fullName evidence="1">Conjugal transfer protein TraO</fullName>
    </submittedName>
</protein>
<accession>A0ABT5XMK3</accession>
<evidence type="ECO:0000313" key="2">
    <source>
        <dbReference type="Proteomes" id="UP001217083"/>
    </source>
</evidence>
<gene>
    <name evidence="1" type="ORF">PY091_07840</name>
</gene>
<dbReference type="InterPro" id="IPR018899">
    <property type="entry name" value="Conjug_transposon_Tra0"/>
</dbReference>
<dbReference type="RefSeq" id="WP_275649154.1">
    <property type="nucleotide sequence ID" value="NZ_JARFVA010000002.1"/>
</dbReference>